<comment type="caution">
    <text evidence="2">The sequence shown here is derived from an EMBL/GenBank/DDBJ whole genome shotgun (WGS) entry which is preliminary data.</text>
</comment>
<dbReference type="SMART" id="SM00871">
    <property type="entry name" value="AraC_E_bind"/>
    <property type="match status" value="1"/>
</dbReference>
<proteinExistence type="predicted"/>
<dbReference type="SUPFAM" id="SSF55136">
    <property type="entry name" value="Probable bacterial effector-binding domain"/>
    <property type="match status" value="1"/>
</dbReference>
<protein>
    <submittedName>
        <fullName evidence="2">Transcriptional regulator YdeE/uncharacterized protein YndB with AHSA1/START domain</fullName>
    </submittedName>
</protein>
<gene>
    <name evidence="2" type="ORF">J2X15_002762</name>
</gene>
<dbReference type="Proteomes" id="UP001268089">
    <property type="component" value="Unassembled WGS sequence"/>
</dbReference>
<dbReference type="EMBL" id="JAVDXO010000006">
    <property type="protein sequence ID" value="MDR7307475.1"/>
    <property type="molecule type" value="Genomic_DNA"/>
</dbReference>
<dbReference type="InterPro" id="IPR023393">
    <property type="entry name" value="START-like_dom_sf"/>
</dbReference>
<name>A0ABU1ZPJ5_9BURK</name>
<dbReference type="Gene3D" id="3.30.530.20">
    <property type="match status" value="1"/>
</dbReference>
<organism evidence="2 3">
    <name type="scientific">Rhodoferax saidenbachensis</name>
    <dbReference type="NCBI Taxonomy" id="1484693"/>
    <lineage>
        <taxon>Bacteria</taxon>
        <taxon>Pseudomonadati</taxon>
        <taxon>Pseudomonadota</taxon>
        <taxon>Betaproteobacteria</taxon>
        <taxon>Burkholderiales</taxon>
        <taxon>Comamonadaceae</taxon>
        <taxon>Rhodoferax</taxon>
    </lineage>
</organism>
<keyword evidence="3" id="KW-1185">Reference proteome</keyword>
<dbReference type="Pfam" id="PF10604">
    <property type="entry name" value="Polyketide_cyc2"/>
    <property type="match status" value="1"/>
</dbReference>
<dbReference type="Gene3D" id="3.20.80.10">
    <property type="entry name" value="Regulatory factor, effector binding domain"/>
    <property type="match status" value="1"/>
</dbReference>
<accession>A0ABU1ZPJ5</accession>
<sequence length="332" mass="36780">MSTLLFVAAFCVVAVLVYMARYSGRLNVTQTRLIDAPIDRVYAMVADCRQWAHWSPWLAHSPGETLVLSGQPDAVGGGFSWDSERGGSGQVEQRHLAPYRTVEQQMRLKSPFAIRARSLWSFASVGAQTEVTWTLRGRVAFSMRAFAPTLRGAMALECRAGLDRMASQLEPATAARYDITCVGVQEVPACRYVYETYRGPIDGLPEAREQTIARLQGQLAQHGIAPTGPPVAVYVQTNVKLRRTVCHIGIPVNAPGFDQMPVREMPAHQAYAVELQGTHSALEVAWYRAMQSLSLDKLQPDQRLTPFERYTHRQHAGAGLTGLYIPLQRTAL</sequence>
<evidence type="ECO:0000259" key="1">
    <source>
        <dbReference type="SMART" id="SM00871"/>
    </source>
</evidence>
<dbReference type="InterPro" id="IPR011256">
    <property type="entry name" value="Reg_factor_effector_dom_sf"/>
</dbReference>
<feature type="domain" description="AraC effector-binding" evidence="1">
    <location>
        <begin position="182"/>
        <end position="328"/>
    </location>
</feature>
<evidence type="ECO:0000313" key="3">
    <source>
        <dbReference type="Proteomes" id="UP001268089"/>
    </source>
</evidence>
<dbReference type="SUPFAM" id="SSF55961">
    <property type="entry name" value="Bet v1-like"/>
    <property type="match status" value="1"/>
</dbReference>
<dbReference type="InterPro" id="IPR010499">
    <property type="entry name" value="AraC_E-bd"/>
</dbReference>
<dbReference type="RefSeq" id="WP_310343771.1">
    <property type="nucleotide sequence ID" value="NZ_JAVDXO010000006.1"/>
</dbReference>
<reference evidence="2 3" key="1">
    <citation type="submission" date="2023-07" db="EMBL/GenBank/DDBJ databases">
        <title>Sorghum-associated microbial communities from plants grown in Nebraska, USA.</title>
        <authorList>
            <person name="Schachtman D."/>
        </authorList>
    </citation>
    <scope>NUCLEOTIDE SEQUENCE [LARGE SCALE GENOMIC DNA]</scope>
    <source>
        <strain evidence="2 3">BE308</strain>
    </source>
</reference>
<dbReference type="InterPro" id="IPR019587">
    <property type="entry name" value="Polyketide_cyclase/dehydratase"/>
</dbReference>
<evidence type="ECO:0000313" key="2">
    <source>
        <dbReference type="EMBL" id="MDR7307475.1"/>
    </source>
</evidence>